<evidence type="ECO:0000313" key="3">
    <source>
        <dbReference type="Proteomes" id="UP000006038"/>
    </source>
</evidence>
<reference evidence="2" key="2">
    <citation type="submission" date="2013-04" db="UniProtKB">
        <authorList>
            <consortium name="EnsemblPlants"/>
        </authorList>
    </citation>
    <scope>IDENTIFICATION</scope>
</reference>
<keyword evidence="3" id="KW-1185">Reference proteome</keyword>
<dbReference type="EnsemblPlants" id="OB11G18010.1">
    <property type="protein sequence ID" value="OB11G18010.1"/>
    <property type="gene ID" value="OB11G18010"/>
</dbReference>
<dbReference type="HOGENOM" id="CLU_2137330_0_0_1"/>
<sequence>MEEASLAGGPSEASGRAWCDRERCARPLTSGPRPQVRACLASGGRSSPARDTRPILLRRSRAFQTEGDVWQDCSPVRAGWRLDLLRFNGSRCGKLRGAFWSADSQSDGCEDLE</sequence>
<protein>
    <submittedName>
        <fullName evidence="2">Uncharacterized protein</fullName>
    </submittedName>
</protein>
<dbReference type="AlphaFoldDB" id="J3N7L5"/>
<evidence type="ECO:0000313" key="2">
    <source>
        <dbReference type="EnsemblPlants" id="OB11G18010.1"/>
    </source>
</evidence>
<accession>J3N7L5</accession>
<evidence type="ECO:0000256" key="1">
    <source>
        <dbReference type="SAM" id="MobiDB-lite"/>
    </source>
</evidence>
<name>J3N7L5_ORYBR</name>
<organism evidence="2">
    <name type="scientific">Oryza brachyantha</name>
    <name type="common">malo sina</name>
    <dbReference type="NCBI Taxonomy" id="4533"/>
    <lineage>
        <taxon>Eukaryota</taxon>
        <taxon>Viridiplantae</taxon>
        <taxon>Streptophyta</taxon>
        <taxon>Embryophyta</taxon>
        <taxon>Tracheophyta</taxon>
        <taxon>Spermatophyta</taxon>
        <taxon>Magnoliopsida</taxon>
        <taxon>Liliopsida</taxon>
        <taxon>Poales</taxon>
        <taxon>Poaceae</taxon>
        <taxon>BOP clade</taxon>
        <taxon>Oryzoideae</taxon>
        <taxon>Oryzeae</taxon>
        <taxon>Oryzinae</taxon>
        <taxon>Oryza</taxon>
    </lineage>
</organism>
<proteinExistence type="predicted"/>
<feature type="region of interest" description="Disordered" evidence="1">
    <location>
        <begin position="29"/>
        <end position="51"/>
    </location>
</feature>
<dbReference type="Proteomes" id="UP000006038">
    <property type="component" value="Chromosome 11"/>
</dbReference>
<dbReference type="Gramene" id="OB11G18010.1">
    <property type="protein sequence ID" value="OB11G18010.1"/>
    <property type="gene ID" value="OB11G18010"/>
</dbReference>
<reference evidence="2" key="1">
    <citation type="journal article" date="2013" name="Nat. Commun.">
        <title>Whole-genome sequencing of Oryza brachyantha reveals mechanisms underlying Oryza genome evolution.</title>
        <authorList>
            <person name="Chen J."/>
            <person name="Huang Q."/>
            <person name="Gao D."/>
            <person name="Wang J."/>
            <person name="Lang Y."/>
            <person name="Liu T."/>
            <person name="Li B."/>
            <person name="Bai Z."/>
            <person name="Luis Goicoechea J."/>
            <person name="Liang C."/>
            <person name="Chen C."/>
            <person name="Zhang W."/>
            <person name="Sun S."/>
            <person name="Liao Y."/>
            <person name="Zhang X."/>
            <person name="Yang L."/>
            <person name="Song C."/>
            <person name="Wang M."/>
            <person name="Shi J."/>
            <person name="Liu G."/>
            <person name="Liu J."/>
            <person name="Zhou H."/>
            <person name="Zhou W."/>
            <person name="Yu Q."/>
            <person name="An N."/>
            <person name="Chen Y."/>
            <person name="Cai Q."/>
            <person name="Wang B."/>
            <person name="Liu B."/>
            <person name="Min J."/>
            <person name="Huang Y."/>
            <person name="Wu H."/>
            <person name="Li Z."/>
            <person name="Zhang Y."/>
            <person name="Yin Y."/>
            <person name="Song W."/>
            <person name="Jiang J."/>
            <person name="Jackson S.A."/>
            <person name="Wing R.A."/>
            <person name="Wang J."/>
            <person name="Chen M."/>
        </authorList>
    </citation>
    <scope>NUCLEOTIDE SEQUENCE [LARGE SCALE GENOMIC DNA]</scope>
    <source>
        <strain evidence="2">cv. IRGC 101232</strain>
    </source>
</reference>